<name>B9DY08_CLOK1</name>
<comment type="catalytic activity">
    <reaction evidence="7 10">
        <text>a (3R)-hydroxyacyl-[ACP] + NADP(+) = a 3-oxoacyl-[ACP] + NADPH + H(+)</text>
        <dbReference type="Rhea" id="RHEA:17397"/>
        <dbReference type="Rhea" id="RHEA-COMP:9916"/>
        <dbReference type="Rhea" id="RHEA-COMP:9945"/>
        <dbReference type="ChEBI" id="CHEBI:15378"/>
        <dbReference type="ChEBI" id="CHEBI:57783"/>
        <dbReference type="ChEBI" id="CHEBI:58349"/>
        <dbReference type="ChEBI" id="CHEBI:78776"/>
        <dbReference type="ChEBI" id="CHEBI:78827"/>
        <dbReference type="EC" id="1.1.1.100"/>
    </reaction>
</comment>
<proteinExistence type="inferred from homology"/>
<organism evidence="12 13">
    <name type="scientific">Clostridium kluyveri (strain NBRC 12016)</name>
    <dbReference type="NCBI Taxonomy" id="583346"/>
    <lineage>
        <taxon>Bacteria</taxon>
        <taxon>Bacillati</taxon>
        <taxon>Bacillota</taxon>
        <taxon>Clostridia</taxon>
        <taxon>Eubacteriales</taxon>
        <taxon>Clostridiaceae</taxon>
        <taxon>Clostridium</taxon>
    </lineage>
</organism>
<dbReference type="EC" id="1.1.1.100" evidence="3 10"/>
<keyword evidence="6" id="KW-0753">Steroid metabolism</keyword>
<comment type="function">
    <text evidence="10">Catalyzes the NADPH-dependent reduction of beta-ketoacyl-ACP substrates to beta-hydroxyacyl-ACP products, the first reductive step in the elongation cycle of fatty acid biosynthesis.</text>
</comment>
<evidence type="ECO:0000256" key="8">
    <source>
        <dbReference type="PIRSR" id="PIRSR611284-1"/>
    </source>
</evidence>
<gene>
    <name evidence="12" type="ordered locus">CKR_0082</name>
</gene>
<dbReference type="HOGENOM" id="CLU_010194_1_3_9"/>
<dbReference type="PANTHER" id="PTHR42879">
    <property type="entry name" value="3-OXOACYL-(ACYL-CARRIER-PROTEIN) REDUCTASE"/>
    <property type="match status" value="1"/>
</dbReference>
<comment type="pathway">
    <text evidence="1 10">Lipid metabolism; fatty acid biosynthesis.</text>
</comment>
<evidence type="ECO:0000313" key="13">
    <source>
        <dbReference type="Proteomes" id="UP000007969"/>
    </source>
</evidence>
<comment type="subunit">
    <text evidence="10">Homotetramer.</text>
</comment>
<dbReference type="PROSITE" id="PS00061">
    <property type="entry name" value="ADH_SHORT"/>
    <property type="match status" value="1"/>
</dbReference>
<evidence type="ECO:0000256" key="5">
    <source>
        <dbReference type="ARBA" id="ARBA00023002"/>
    </source>
</evidence>
<evidence type="ECO:0000313" key="12">
    <source>
        <dbReference type="EMBL" id="BAH05133.1"/>
    </source>
</evidence>
<dbReference type="PRINTS" id="PR00080">
    <property type="entry name" value="SDRFAMILY"/>
</dbReference>
<dbReference type="NCBIfam" id="NF009466">
    <property type="entry name" value="PRK12826.1-2"/>
    <property type="match status" value="1"/>
</dbReference>
<feature type="binding site" evidence="9">
    <location>
        <begin position="19"/>
        <end position="22"/>
    </location>
    <ligand>
        <name>NADP(+)</name>
        <dbReference type="ChEBI" id="CHEBI:58349"/>
    </ligand>
</feature>
<keyword evidence="10" id="KW-0444">Lipid biosynthesis</keyword>
<dbReference type="EMBL" id="AP009049">
    <property type="protein sequence ID" value="BAH05133.1"/>
    <property type="molecule type" value="Genomic_DNA"/>
</dbReference>
<dbReference type="InterPro" id="IPR036291">
    <property type="entry name" value="NAD(P)-bd_dom_sf"/>
</dbReference>
<dbReference type="PANTHER" id="PTHR42879:SF2">
    <property type="entry name" value="3-OXOACYL-[ACYL-CARRIER-PROTEIN] REDUCTASE FABG"/>
    <property type="match status" value="1"/>
</dbReference>
<feature type="binding site" evidence="9">
    <location>
        <begin position="162"/>
        <end position="166"/>
    </location>
    <ligand>
        <name>NADP(+)</name>
        <dbReference type="ChEBI" id="CHEBI:58349"/>
    </ligand>
</feature>
<dbReference type="InterPro" id="IPR011284">
    <property type="entry name" value="3oxo_ACP_reduc"/>
</dbReference>
<dbReference type="KEGG" id="ckr:CKR_0082"/>
<evidence type="ECO:0000256" key="10">
    <source>
        <dbReference type="RuleBase" id="RU366074"/>
    </source>
</evidence>
<evidence type="ECO:0000256" key="7">
    <source>
        <dbReference type="ARBA" id="ARBA00048508"/>
    </source>
</evidence>
<dbReference type="InterPro" id="IPR002347">
    <property type="entry name" value="SDR_fam"/>
</dbReference>
<feature type="binding site" evidence="9">
    <location>
        <position position="97"/>
    </location>
    <ligand>
        <name>NADP(+)</name>
        <dbReference type="ChEBI" id="CHEBI:58349"/>
    </ligand>
</feature>
<dbReference type="InterPro" id="IPR057326">
    <property type="entry name" value="KR_dom"/>
</dbReference>
<evidence type="ECO:0000256" key="4">
    <source>
        <dbReference type="ARBA" id="ARBA00022857"/>
    </source>
</evidence>
<keyword evidence="10" id="KW-0443">Lipid metabolism</keyword>
<sequence length="254" mass="27088">MDRRNAMDNLNKKVALITGGARGIGKAISLKLAEQGFYIVVNYRSSSNLIDELIKEVEKRGSKAIAVCGDVSIFEDAKNIIKEAVSAFGRIDVLVNNAGITKDGLILRMKEEDFDQVINVNLKGTFNCIRHVSPIMVKQRSGKIINVSSVVGIAGNAGQVNYSAAKAGIIGVTKSTARELASRGINVNAVAPGFIKTDMTDTLSDKVKENTLNGIPLKRFGTADDVANVIAFLASPSADYLTGQIINIDGGMVM</sequence>
<dbReference type="GO" id="GO:0008202">
    <property type="term" value="P:steroid metabolic process"/>
    <property type="evidence" value="ECO:0007669"/>
    <property type="project" value="UniProtKB-KW"/>
</dbReference>
<comment type="similarity">
    <text evidence="2 10">Belongs to the short-chain dehydrogenases/reductases (SDR) family.</text>
</comment>
<dbReference type="Proteomes" id="UP000007969">
    <property type="component" value="Chromosome"/>
</dbReference>
<dbReference type="PRINTS" id="PR00081">
    <property type="entry name" value="GDHRDH"/>
</dbReference>
<dbReference type="InterPro" id="IPR050259">
    <property type="entry name" value="SDR"/>
</dbReference>
<keyword evidence="10" id="KW-0276">Fatty acid metabolism</keyword>
<feature type="binding site" evidence="9">
    <location>
        <position position="195"/>
    </location>
    <ligand>
        <name>NADP(+)</name>
        <dbReference type="ChEBI" id="CHEBI:58349"/>
    </ligand>
</feature>
<feature type="active site" description="Proton acceptor" evidence="8">
    <location>
        <position position="162"/>
    </location>
</feature>
<evidence type="ECO:0000256" key="2">
    <source>
        <dbReference type="ARBA" id="ARBA00006484"/>
    </source>
</evidence>
<dbReference type="AlphaFoldDB" id="B9DY08"/>
<keyword evidence="4 9" id="KW-0521">NADP</keyword>
<keyword evidence="10" id="KW-0275">Fatty acid biosynthesis</keyword>
<feature type="domain" description="Ketoreductase" evidence="11">
    <location>
        <begin position="13"/>
        <end position="198"/>
    </location>
</feature>
<dbReference type="Pfam" id="PF13561">
    <property type="entry name" value="adh_short_C2"/>
    <property type="match status" value="1"/>
</dbReference>
<evidence type="ECO:0000256" key="1">
    <source>
        <dbReference type="ARBA" id="ARBA00005194"/>
    </source>
</evidence>
<evidence type="ECO:0000259" key="11">
    <source>
        <dbReference type="SMART" id="SM00822"/>
    </source>
</evidence>
<evidence type="ECO:0000256" key="9">
    <source>
        <dbReference type="PIRSR" id="PIRSR611284-2"/>
    </source>
</evidence>
<protein>
    <recommendedName>
        <fullName evidence="3 10">3-oxoacyl-[acyl-carrier-protein] reductase</fullName>
        <ecNumber evidence="3 10">1.1.1.100</ecNumber>
    </recommendedName>
</protein>
<evidence type="ECO:0000256" key="6">
    <source>
        <dbReference type="ARBA" id="ARBA00023221"/>
    </source>
</evidence>
<dbReference type="GO" id="GO:0006633">
    <property type="term" value="P:fatty acid biosynthetic process"/>
    <property type="evidence" value="ECO:0007669"/>
    <property type="project" value="UniProtKB-UniPathway"/>
</dbReference>
<dbReference type="NCBIfam" id="NF005559">
    <property type="entry name" value="PRK07231.1"/>
    <property type="match status" value="1"/>
</dbReference>
<dbReference type="InterPro" id="IPR020904">
    <property type="entry name" value="Sc_DH/Rdtase_CS"/>
</dbReference>
<dbReference type="NCBIfam" id="TIGR01830">
    <property type="entry name" value="3oxo_ACP_reduc"/>
    <property type="match status" value="1"/>
</dbReference>
<accession>B9DY08</accession>
<dbReference type="GO" id="GO:0051287">
    <property type="term" value="F:NAD binding"/>
    <property type="evidence" value="ECO:0007669"/>
    <property type="project" value="UniProtKB-UniRule"/>
</dbReference>
<keyword evidence="5 10" id="KW-0560">Oxidoreductase</keyword>
<dbReference type="Gene3D" id="3.40.50.720">
    <property type="entry name" value="NAD(P)-binding Rossmann-like Domain"/>
    <property type="match status" value="1"/>
</dbReference>
<reference evidence="13" key="1">
    <citation type="submission" date="2005-09" db="EMBL/GenBank/DDBJ databases">
        <title>Complete genome sequence of Clostridium kluyveri and comparative genomics of Clostridia species.</title>
        <authorList>
            <person name="Inui M."/>
            <person name="Nonaka H."/>
            <person name="Shinoda Y."/>
            <person name="Ikenaga Y."/>
            <person name="Abe M."/>
            <person name="Naito K."/>
            <person name="Vertes A.A."/>
            <person name="Yukawa H."/>
        </authorList>
    </citation>
    <scope>NUCLEOTIDE SEQUENCE [LARGE SCALE GENOMIC DNA]</scope>
    <source>
        <strain evidence="13">NBRC 12016</strain>
    </source>
</reference>
<dbReference type="CDD" id="cd05333">
    <property type="entry name" value="BKR_SDR_c"/>
    <property type="match status" value="1"/>
</dbReference>
<dbReference type="SMART" id="SM00822">
    <property type="entry name" value="PKS_KR"/>
    <property type="match status" value="1"/>
</dbReference>
<dbReference type="SUPFAM" id="SSF51735">
    <property type="entry name" value="NAD(P)-binding Rossmann-fold domains"/>
    <property type="match status" value="1"/>
</dbReference>
<evidence type="ECO:0000256" key="3">
    <source>
        <dbReference type="ARBA" id="ARBA00012948"/>
    </source>
</evidence>
<dbReference type="FunFam" id="3.40.50.720:FF:000115">
    <property type="entry name" value="3-oxoacyl-[acyl-carrier-protein] reductase FabG"/>
    <property type="match status" value="1"/>
</dbReference>
<dbReference type="UniPathway" id="UPA00094"/>
<dbReference type="GO" id="GO:0004316">
    <property type="term" value="F:3-oxoacyl-[acyl-carrier-protein] reductase (NADPH) activity"/>
    <property type="evidence" value="ECO:0007669"/>
    <property type="project" value="UniProtKB-UniRule"/>
</dbReference>